<dbReference type="InterPro" id="IPR008532">
    <property type="entry name" value="NFACT_RNA-bd"/>
</dbReference>
<comment type="caution">
    <text evidence="7">The sequence shown here is derived from an EMBL/GenBank/DDBJ whole genome shotgun (WGS) entry which is preliminary data.</text>
</comment>
<evidence type="ECO:0000256" key="4">
    <source>
        <dbReference type="ARBA" id="ARBA00022917"/>
    </source>
</evidence>
<dbReference type="EMBL" id="JAHLFN010000018">
    <property type="protein sequence ID" value="MBU3841810.1"/>
    <property type="molecule type" value="Genomic_DNA"/>
</dbReference>
<sequence length="540" mass="62306">MFYIDGISLNKIKEELKSNLYGKKVNKITKNTETSLSIYFGKIELVFSCNPSFPICYITNSKEGVLESSTGMVANMKKHLLNAMLIDIIQLGFDRILQFKFSRINELGEMKIYNIYFEIMGKYSNFIFTDGENKIIDLLKRFSLEENRLRALFPGITYEQPIIEEKISPLIIKEDQFLSSIQEGTLLKSVEGIGKLLLQNIDSFEKFKNILSDNISPKIFLNNKRIVLGTVLNILPKSKYDEVIEFGSFREAINFYISSENLSSSFDSLKTQLLDNILKRIKKDEKILDILAKEKIDKADYEKYKEQGDILAACIYSIKKGMTFVETYDFYNDTMIKIPLEPQHTPQENLEKIYKKYNKLKRGLEANSRRVIEVTEDLDYLNSIKLFIENSNDINNLKAIHEELISQGYMKLQAKKGKVKKQNKEIGFGIFEGENYQILFGRNNTENDNLTFKIADKNDIWLHAKNIPGSHVIIKCENLTEDILLKAAQIAAYYSKGFTGDKISIDYTQKRYINKPKGAKPGFVTYINEKNILVIKPEKI</sequence>
<dbReference type="Gene3D" id="2.30.310.10">
    <property type="entry name" value="ibrinogen binding protein from staphylococcus aureus domain"/>
    <property type="match status" value="1"/>
</dbReference>
<dbReference type="GO" id="GO:0019843">
    <property type="term" value="F:rRNA binding"/>
    <property type="evidence" value="ECO:0007669"/>
    <property type="project" value="UniProtKB-UniRule"/>
</dbReference>
<organism evidence="7 8">
    <name type="scientific">Candidatus Fusobacterium pullicola</name>
    <dbReference type="NCBI Taxonomy" id="2838601"/>
    <lineage>
        <taxon>Bacteria</taxon>
        <taxon>Fusobacteriati</taxon>
        <taxon>Fusobacteriota</taxon>
        <taxon>Fusobacteriia</taxon>
        <taxon>Fusobacteriales</taxon>
        <taxon>Fusobacteriaceae</taxon>
        <taxon>Fusobacterium</taxon>
    </lineage>
</organism>
<dbReference type="InterPro" id="IPR051608">
    <property type="entry name" value="RQC_Subunit_NEMF"/>
</dbReference>
<dbReference type="InterPro" id="IPR043682">
    <property type="entry name" value="RqcH_bacterial"/>
</dbReference>
<keyword evidence="1 5" id="KW-0820">tRNA-binding</keyword>
<dbReference type="GO" id="GO:0000049">
    <property type="term" value="F:tRNA binding"/>
    <property type="evidence" value="ECO:0007669"/>
    <property type="project" value="UniProtKB-UniRule"/>
</dbReference>
<dbReference type="GO" id="GO:1990112">
    <property type="term" value="C:RQC complex"/>
    <property type="evidence" value="ECO:0007669"/>
    <property type="project" value="TreeGrafter"/>
</dbReference>
<keyword evidence="3 5" id="KW-0694">RNA-binding</keyword>
<protein>
    <recommendedName>
        <fullName evidence="5">Rqc2 homolog RqcH</fullName>
        <shortName evidence="5">RqcH</shortName>
    </recommendedName>
</protein>
<gene>
    <name evidence="5" type="primary">rqcH</name>
    <name evidence="7" type="ORF">IAA47_02285</name>
</gene>
<evidence type="ECO:0000256" key="1">
    <source>
        <dbReference type="ARBA" id="ARBA00022555"/>
    </source>
</evidence>
<dbReference type="HAMAP" id="MF_00844_B">
    <property type="entry name" value="RqcH_B"/>
    <property type="match status" value="1"/>
</dbReference>
<evidence type="ECO:0000256" key="3">
    <source>
        <dbReference type="ARBA" id="ARBA00022884"/>
    </source>
</evidence>
<dbReference type="AlphaFoldDB" id="A0A9E2NWP8"/>
<dbReference type="PANTHER" id="PTHR15239:SF6">
    <property type="entry name" value="RIBOSOME QUALITY CONTROL COMPLEX SUBUNIT NEMF"/>
    <property type="match status" value="1"/>
</dbReference>
<name>A0A9E2NWP8_9FUSO</name>
<dbReference type="Pfam" id="PF05833">
    <property type="entry name" value="NFACT_N"/>
    <property type="match status" value="1"/>
</dbReference>
<evidence type="ECO:0000256" key="2">
    <source>
        <dbReference type="ARBA" id="ARBA00022730"/>
    </source>
</evidence>
<keyword evidence="2 5" id="KW-0699">rRNA-binding</keyword>
<evidence type="ECO:0000259" key="6">
    <source>
        <dbReference type="Pfam" id="PF05670"/>
    </source>
</evidence>
<dbReference type="PANTHER" id="PTHR15239">
    <property type="entry name" value="NUCLEAR EXPORT MEDIATOR FACTOR NEMF"/>
    <property type="match status" value="1"/>
</dbReference>
<comment type="similarity">
    <text evidence="5">Belongs to the NEMF family.</text>
</comment>
<proteinExistence type="inferred from homology"/>
<evidence type="ECO:0000313" key="7">
    <source>
        <dbReference type="EMBL" id="MBU3841810.1"/>
    </source>
</evidence>
<comment type="function">
    <text evidence="5">Key component of the ribosome quality control system (RQC), a ribosome-associated complex that mediates the extraction of incompletely synthesized nascent chains from stalled ribosomes and their subsequent degradation. RqcH recruits Ala-charged tRNA, and with RqcP directs the elongation of stalled nascent chains on 50S ribosomal subunits, leading to non-templated C-terminal alanine extensions (Ala tail). The Ala tail promotes nascent chain degradation. May add between 1 and at least 8 Ala residues. Binds to stalled 50S ribosomal subunits.</text>
</comment>
<dbReference type="GO" id="GO:0043023">
    <property type="term" value="F:ribosomal large subunit binding"/>
    <property type="evidence" value="ECO:0007669"/>
    <property type="project" value="UniProtKB-UniRule"/>
</dbReference>
<dbReference type="Proteomes" id="UP000724657">
    <property type="component" value="Unassembled WGS sequence"/>
</dbReference>
<evidence type="ECO:0000313" key="8">
    <source>
        <dbReference type="Proteomes" id="UP000724657"/>
    </source>
</evidence>
<accession>A0A9E2NWP8</accession>
<feature type="domain" description="NFACT RNA-binding" evidence="6">
    <location>
        <begin position="432"/>
        <end position="517"/>
    </location>
</feature>
<keyword evidence="4 5" id="KW-0648">Protein biosynthesis</keyword>
<reference evidence="7" key="2">
    <citation type="submission" date="2021-04" db="EMBL/GenBank/DDBJ databases">
        <authorList>
            <person name="Gilroy R."/>
        </authorList>
    </citation>
    <scope>NUCLEOTIDE SEQUENCE</scope>
    <source>
        <strain evidence="7">A6-441</strain>
    </source>
</reference>
<dbReference type="GO" id="GO:0072344">
    <property type="term" value="P:rescue of stalled ribosome"/>
    <property type="evidence" value="ECO:0007669"/>
    <property type="project" value="UniProtKB-UniRule"/>
</dbReference>
<comment type="subunit">
    <text evidence="5">Associates with stalled 50S ribosomal subunits. Binds to RqcP.</text>
</comment>
<evidence type="ECO:0000256" key="5">
    <source>
        <dbReference type="HAMAP-Rule" id="MF_00844"/>
    </source>
</evidence>
<reference evidence="7" key="1">
    <citation type="journal article" date="2021" name="PeerJ">
        <title>Extensive microbial diversity within the chicken gut microbiome revealed by metagenomics and culture.</title>
        <authorList>
            <person name="Gilroy R."/>
            <person name="Ravi A."/>
            <person name="Getino M."/>
            <person name="Pursley I."/>
            <person name="Horton D.L."/>
            <person name="Alikhan N.F."/>
            <person name="Baker D."/>
            <person name="Gharbi K."/>
            <person name="Hall N."/>
            <person name="Watson M."/>
            <person name="Adriaenssens E.M."/>
            <person name="Foster-Nyarko E."/>
            <person name="Jarju S."/>
            <person name="Secka A."/>
            <person name="Antonio M."/>
            <person name="Oren A."/>
            <person name="Chaudhuri R.R."/>
            <person name="La Ragione R."/>
            <person name="Hildebrand F."/>
            <person name="Pallen M.J."/>
        </authorList>
    </citation>
    <scope>NUCLEOTIDE SEQUENCE</scope>
    <source>
        <strain evidence="7">A6-441</strain>
    </source>
</reference>
<dbReference type="Pfam" id="PF05670">
    <property type="entry name" value="NFACT-R_1"/>
    <property type="match status" value="1"/>
</dbReference>